<dbReference type="Proteomes" id="UP000007305">
    <property type="component" value="Chromosome 3"/>
</dbReference>
<keyword evidence="2" id="KW-0067">ATP-binding</keyword>
<feature type="region of interest" description="Disordered" evidence="3">
    <location>
        <begin position="153"/>
        <end position="252"/>
    </location>
</feature>
<keyword evidence="5" id="KW-1185">Reference proteome</keyword>
<protein>
    <submittedName>
        <fullName evidence="4">Uncharacterized protein</fullName>
    </submittedName>
</protein>
<evidence type="ECO:0000256" key="2">
    <source>
        <dbReference type="ARBA" id="ARBA00022840"/>
    </source>
</evidence>
<evidence type="ECO:0000256" key="1">
    <source>
        <dbReference type="ARBA" id="ARBA00022741"/>
    </source>
</evidence>
<accession>A0A804NCZ8</accession>
<dbReference type="Gramene" id="Zm00001eb152290_T001">
    <property type="protein sequence ID" value="Zm00001eb152290_P001"/>
    <property type="gene ID" value="Zm00001eb152290"/>
</dbReference>
<dbReference type="InterPro" id="IPR012442">
    <property type="entry name" value="DUF1645_plant"/>
</dbReference>
<dbReference type="SUPFAM" id="SSF52540">
    <property type="entry name" value="P-loop containing nucleoside triphosphate hydrolases"/>
    <property type="match status" value="1"/>
</dbReference>
<reference evidence="5" key="1">
    <citation type="submission" date="2015-12" db="EMBL/GenBank/DDBJ databases">
        <title>Update maize B73 reference genome by single molecule sequencing technologies.</title>
        <authorList>
            <consortium name="Maize Genome Sequencing Project"/>
            <person name="Ware D."/>
        </authorList>
    </citation>
    <scope>NUCLEOTIDE SEQUENCE [LARGE SCALE GENOMIC DNA]</scope>
    <source>
        <strain evidence="5">cv. B73</strain>
    </source>
</reference>
<feature type="region of interest" description="Disordered" evidence="3">
    <location>
        <begin position="422"/>
        <end position="444"/>
    </location>
</feature>
<proteinExistence type="predicted"/>
<sequence>MGVAGSLPFGGGDRPHQTSLRRVPFCLPSWPVRGHKRCPPPVNATVGSTPPPGPASVLTRSRFVHTLRRHREEPVLAFVTEKRSICRSSVFIDEIDAIGTKRFDSEVSGDREVQQKMLELLNQLAAFNHVEMIMRNQPSPHALAIPAIVRPHLKHHKSRASPAAEPASTRTPPAEPLLNLSRIARRSSSSANRPPDELFHNGQIRPLTLPPLPDLDPGSDDDEDCVGGRAPTRGRDLTPRSASVHARSMSPLRSASPRLKLINALVVPAPDLGPGPDVTGTHGEAAPPVTALSRSSSSSSSSSGTARVPALGVHQGHAPPSQQERARQRRPPLASPNEPGRSPPRPNNQGKARREAPPLSRAASDRECLRSRWRGWPAAGAGQGPGQERHRSGAPPASQLLSPPRKSRSFRTAEPFILRKLGCPGGEDGRPRGQGRGRNAIHLGHPRHRNFSRLLGNHGASEQGSYTIYMKIVGDDNEELSCISFGFSISFVASEPGHERQPAHG</sequence>
<feature type="region of interest" description="Disordered" evidence="3">
    <location>
        <begin position="273"/>
        <end position="410"/>
    </location>
</feature>
<evidence type="ECO:0000313" key="4">
    <source>
        <dbReference type="EnsemblPlants" id="Zm00001eb152290_P001"/>
    </source>
</evidence>
<reference evidence="4" key="2">
    <citation type="submission" date="2019-07" db="EMBL/GenBank/DDBJ databases">
        <authorList>
            <person name="Seetharam A."/>
            <person name="Woodhouse M."/>
            <person name="Cannon E."/>
        </authorList>
    </citation>
    <scope>NUCLEOTIDE SEQUENCE [LARGE SCALE GENOMIC DNA]</scope>
    <source>
        <strain evidence="4">cv. B73</strain>
    </source>
</reference>
<dbReference type="InterPro" id="IPR027417">
    <property type="entry name" value="P-loop_NTPase"/>
</dbReference>
<name>A0A804NCZ8_MAIZE</name>
<dbReference type="InParanoid" id="A0A804NCZ8"/>
<feature type="compositionally biased region" description="Low complexity" evidence="3">
    <location>
        <begin position="177"/>
        <end position="193"/>
    </location>
</feature>
<dbReference type="AlphaFoldDB" id="A0A804NCZ8"/>
<organism evidence="4 5">
    <name type="scientific">Zea mays</name>
    <name type="common">Maize</name>
    <dbReference type="NCBI Taxonomy" id="4577"/>
    <lineage>
        <taxon>Eukaryota</taxon>
        <taxon>Viridiplantae</taxon>
        <taxon>Streptophyta</taxon>
        <taxon>Embryophyta</taxon>
        <taxon>Tracheophyta</taxon>
        <taxon>Spermatophyta</taxon>
        <taxon>Magnoliopsida</taxon>
        <taxon>Liliopsida</taxon>
        <taxon>Poales</taxon>
        <taxon>Poaceae</taxon>
        <taxon>PACMAD clade</taxon>
        <taxon>Panicoideae</taxon>
        <taxon>Andropogonodae</taxon>
        <taxon>Andropogoneae</taxon>
        <taxon>Tripsacinae</taxon>
        <taxon>Zea</taxon>
    </lineage>
</organism>
<dbReference type="EnsemblPlants" id="Zm00001eb152290_T001">
    <property type="protein sequence ID" value="Zm00001eb152290_P001"/>
    <property type="gene ID" value="Zm00001eb152290"/>
</dbReference>
<feature type="compositionally biased region" description="Low complexity" evidence="3">
    <location>
        <begin position="293"/>
        <end position="303"/>
    </location>
</feature>
<dbReference type="InterPro" id="IPR050221">
    <property type="entry name" value="26S_Proteasome_ATPase"/>
</dbReference>
<dbReference type="Gene3D" id="3.40.50.300">
    <property type="entry name" value="P-loop containing nucleotide triphosphate hydrolases"/>
    <property type="match status" value="1"/>
</dbReference>
<dbReference type="PANTHER" id="PTHR23073">
    <property type="entry name" value="26S PROTEASOME REGULATORY SUBUNIT"/>
    <property type="match status" value="1"/>
</dbReference>
<keyword evidence="1" id="KW-0547">Nucleotide-binding</keyword>
<reference evidence="4" key="3">
    <citation type="submission" date="2021-05" db="UniProtKB">
        <authorList>
            <consortium name="EnsemblPlants"/>
        </authorList>
    </citation>
    <scope>IDENTIFICATION</scope>
    <source>
        <strain evidence="4">cv. B73</strain>
    </source>
</reference>
<dbReference type="Pfam" id="PF07816">
    <property type="entry name" value="DUF1645"/>
    <property type="match status" value="1"/>
</dbReference>
<dbReference type="GO" id="GO:0005524">
    <property type="term" value="F:ATP binding"/>
    <property type="evidence" value="ECO:0007669"/>
    <property type="project" value="UniProtKB-KW"/>
</dbReference>
<evidence type="ECO:0000313" key="5">
    <source>
        <dbReference type="Proteomes" id="UP000007305"/>
    </source>
</evidence>
<evidence type="ECO:0000256" key="3">
    <source>
        <dbReference type="SAM" id="MobiDB-lite"/>
    </source>
</evidence>